<evidence type="ECO:0000313" key="2">
    <source>
        <dbReference type="EMBL" id="AKU17336.1"/>
    </source>
</evidence>
<keyword evidence="1" id="KW-0812">Transmembrane</keyword>
<reference evidence="2 3" key="1">
    <citation type="submission" date="2015-03" db="EMBL/GenBank/DDBJ databases">
        <title>Luteipulveratus halotolerans sp. nov., a novel actinobacterium (Dermacoccaceae) from Sarawak, Malaysia.</title>
        <authorList>
            <person name="Juboi H."/>
            <person name="Basik A."/>
            <person name="Shamsul S.S."/>
            <person name="Arnold P."/>
            <person name="Schmitt E.K."/>
            <person name="Sanglier J.-J."/>
            <person name="Yeo T."/>
        </authorList>
    </citation>
    <scope>NUCLEOTIDE SEQUENCE [LARGE SCALE GENOMIC DNA]</scope>
    <source>
        <strain evidence="2 3">MN07-A0370</strain>
    </source>
</reference>
<dbReference type="Proteomes" id="UP000066480">
    <property type="component" value="Chromosome"/>
</dbReference>
<feature type="transmembrane region" description="Helical" evidence="1">
    <location>
        <begin position="27"/>
        <end position="44"/>
    </location>
</feature>
<dbReference type="AlphaFoldDB" id="A0A0K1JKU7"/>
<evidence type="ECO:0000256" key="1">
    <source>
        <dbReference type="SAM" id="Phobius"/>
    </source>
</evidence>
<protein>
    <submittedName>
        <fullName evidence="2">Membrane protein</fullName>
    </submittedName>
</protein>
<feature type="transmembrane region" description="Helical" evidence="1">
    <location>
        <begin position="51"/>
        <end position="67"/>
    </location>
</feature>
<feature type="transmembrane region" description="Helical" evidence="1">
    <location>
        <begin position="178"/>
        <end position="202"/>
    </location>
</feature>
<dbReference type="STRING" id="571913.VV02_18225"/>
<dbReference type="RefSeq" id="WP_052593773.1">
    <property type="nucleotide sequence ID" value="NZ_CP011112.1"/>
</dbReference>
<keyword evidence="1" id="KW-0472">Membrane</keyword>
<proteinExistence type="predicted"/>
<dbReference type="OrthoDB" id="4715924at2"/>
<name>A0A0K1JKU7_9MICO</name>
<keyword evidence="1" id="KW-1133">Transmembrane helix</keyword>
<accession>A0A0K1JKU7</accession>
<evidence type="ECO:0000313" key="3">
    <source>
        <dbReference type="Proteomes" id="UP000066480"/>
    </source>
</evidence>
<keyword evidence="3" id="KW-1185">Reference proteome</keyword>
<sequence>MSVVAALLLAIGLGDLARSRRPHGVRIPIAIALATLVAVALLADLTSWADLGLLVVAAATAIAWITLSSKALRQRRGELWPLAALGAGLLALLVLAGAGSTADGALGRWMRWVDLAQLHEVEPQRFLLILGLVALQLSTGNELVRLVLTAVGAIKPQGQPQPSDRLKGGRLLGPMERVFILGLGLAGEVTAAGLVIAAKGLIRFPELSSRRTAAQERSEVDIDEVTEYFLVGSFVSWLLAMAALGLAVLS</sequence>
<dbReference type="KEGG" id="lmoi:VV02_18225"/>
<gene>
    <name evidence="2" type="ORF">VV02_18225</name>
</gene>
<dbReference type="PATRIC" id="fig|571913.6.peg.3695"/>
<feature type="transmembrane region" description="Helical" evidence="1">
    <location>
        <begin position="79"/>
        <end position="102"/>
    </location>
</feature>
<feature type="transmembrane region" description="Helical" evidence="1">
    <location>
        <begin position="228"/>
        <end position="249"/>
    </location>
</feature>
<dbReference type="EMBL" id="CP011112">
    <property type="protein sequence ID" value="AKU17336.1"/>
    <property type="molecule type" value="Genomic_DNA"/>
</dbReference>
<organism evidence="2 3">
    <name type="scientific">Luteipulveratus mongoliensis</name>
    <dbReference type="NCBI Taxonomy" id="571913"/>
    <lineage>
        <taxon>Bacteria</taxon>
        <taxon>Bacillati</taxon>
        <taxon>Actinomycetota</taxon>
        <taxon>Actinomycetes</taxon>
        <taxon>Micrococcales</taxon>
        <taxon>Dermacoccaceae</taxon>
        <taxon>Luteipulveratus</taxon>
    </lineage>
</organism>